<reference evidence="1 2" key="1">
    <citation type="submission" date="2019-08" db="EMBL/GenBank/DDBJ databases">
        <title>Isolation and enrichment of carboxydotrophic bacteria from anaerobic sludge for the production of bio-based chemicals from syngas.</title>
        <authorList>
            <person name="Antares A.L."/>
            <person name="Moreira J."/>
            <person name="Diender M."/>
            <person name="Parshina S.N."/>
            <person name="Stams A.J.M."/>
            <person name="Alves M."/>
            <person name="Alves J.I."/>
            <person name="Sousa D.Z."/>
        </authorList>
    </citation>
    <scope>NUCLEOTIDE SEQUENCE [LARGE SCALE GENOMIC DNA]</scope>
    <source>
        <strain evidence="1 2">JM</strain>
    </source>
</reference>
<dbReference type="EMBL" id="VSLA01000029">
    <property type="protein sequence ID" value="TYC83744.1"/>
    <property type="molecule type" value="Genomic_DNA"/>
</dbReference>
<sequence length="86" mass="9828">MNIKGKKKKNQVITANIFEQQENSAKMEVIKGNLKSSTWHQLETKGKFTKNDKLTFISDDMLILGCDIGSETHYLRAIDSRGRELN</sequence>
<proteinExistence type="predicted"/>
<dbReference type="AlphaFoldDB" id="A0A5D0WI95"/>
<protein>
    <submittedName>
        <fullName evidence="1">IS110 family transposase</fullName>
    </submittedName>
</protein>
<gene>
    <name evidence="1" type="ORF">FXB42_15995</name>
</gene>
<comment type="caution">
    <text evidence="1">The sequence shown here is derived from an EMBL/GenBank/DDBJ whole genome shotgun (WGS) entry which is preliminary data.</text>
</comment>
<name>A0A5D0WI95_9FIRM</name>
<evidence type="ECO:0000313" key="2">
    <source>
        <dbReference type="Proteomes" id="UP000322619"/>
    </source>
</evidence>
<dbReference type="Proteomes" id="UP000322619">
    <property type="component" value="Unassembled WGS sequence"/>
</dbReference>
<evidence type="ECO:0000313" key="1">
    <source>
        <dbReference type="EMBL" id="TYC83744.1"/>
    </source>
</evidence>
<organism evidence="1 2">
    <name type="scientific">Acetobacterium wieringae</name>
    <dbReference type="NCBI Taxonomy" id="52694"/>
    <lineage>
        <taxon>Bacteria</taxon>
        <taxon>Bacillati</taxon>
        <taxon>Bacillota</taxon>
        <taxon>Clostridia</taxon>
        <taxon>Eubacteriales</taxon>
        <taxon>Eubacteriaceae</taxon>
        <taxon>Acetobacterium</taxon>
    </lineage>
</organism>
<feature type="non-terminal residue" evidence="1">
    <location>
        <position position="86"/>
    </location>
</feature>
<accession>A0A5D0WI95</accession>